<dbReference type="Proteomes" id="UP001054252">
    <property type="component" value="Unassembled WGS sequence"/>
</dbReference>
<organism evidence="2 3">
    <name type="scientific">Rubroshorea leprosula</name>
    <dbReference type="NCBI Taxonomy" id="152421"/>
    <lineage>
        <taxon>Eukaryota</taxon>
        <taxon>Viridiplantae</taxon>
        <taxon>Streptophyta</taxon>
        <taxon>Embryophyta</taxon>
        <taxon>Tracheophyta</taxon>
        <taxon>Spermatophyta</taxon>
        <taxon>Magnoliopsida</taxon>
        <taxon>eudicotyledons</taxon>
        <taxon>Gunneridae</taxon>
        <taxon>Pentapetalae</taxon>
        <taxon>rosids</taxon>
        <taxon>malvids</taxon>
        <taxon>Malvales</taxon>
        <taxon>Dipterocarpaceae</taxon>
        <taxon>Rubroshorea</taxon>
    </lineage>
</organism>
<protein>
    <recommendedName>
        <fullName evidence="4">F-box associated domain-containing protein</fullName>
    </recommendedName>
</protein>
<feature type="region of interest" description="Disordered" evidence="1">
    <location>
        <begin position="1"/>
        <end position="46"/>
    </location>
</feature>
<evidence type="ECO:0000313" key="3">
    <source>
        <dbReference type="Proteomes" id="UP001054252"/>
    </source>
</evidence>
<gene>
    <name evidence="2" type="ORF">SLEP1_g25831</name>
</gene>
<dbReference type="EMBL" id="BPVZ01000042">
    <property type="protein sequence ID" value="GKV15030.1"/>
    <property type="molecule type" value="Genomic_DNA"/>
</dbReference>
<proteinExistence type="predicted"/>
<evidence type="ECO:0000256" key="1">
    <source>
        <dbReference type="SAM" id="MobiDB-lite"/>
    </source>
</evidence>
<dbReference type="AlphaFoldDB" id="A0AAV5JWF9"/>
<reference evidence="2 3" key="1">
    <citation type="journal article" date="2021" name="Commun. Biol.">
        <title>The genome of Shorea leprosula (Dipterocarpaceae) highlights the ecological relevance of drought in aseasonal tropical rainforests.</title>
        <authorList>
            <person name="Ng K.K.S."/>
            <person name="Kobayashi M.J."/>
            <person name="Fawcett J.A."/>
            <person name="Hatakeyama M."/>
            <person name="Paape T."/>
            <person name="Ng C.H."/>
            <person name="Ang C.C."/>
            <person name="Tnah L.H."/>
            <person name="Lee C.T."/>
            <person name="Nishiyama T."/>
            <person name="Sese J."/>
            <person name="O'Brien M.J."/>
            <person name="Copetti D."/>
            <person name="Mohd Noor M.I."/>
            <person name="Ong R.C."/>
            <person name="Putra M."/>
            <person name="Sireger I.Z."/>
            <person name="Indrioko S."/>
            <person name="Kosugi Y."/>
            <person name="Izuno A."/>
            <person name="Isagi Y."/>
            <person name="Lee S.L."/>
            <person name="Shimizu K.K."/>
        </authorList>
    </citation>
    <scope>NUCLEOTIDE SEQUENCE [LARGE SCALE GENOMIC DNA]</scope>
    <source>
        <strain evidence="2">214</strain>
    </source>
</reference>
<evidence type="ECO:0000313" key="2">
    <source>
        <dbReference type="EMBL" id="GKV15030.1"/>
    </source>
</evidence>
<keyword evidence="3" id="KW-1185">Reference proteome</keyword>
<comment type="caution">
    <text evidence="2">The sequence shown here is derived from an EMBL/GenBank/DDBJ whole genome shotgun (WGS) entry which is preliminary data.</text>
</comment>
<name>A0AAV5JWF9_9ROSI</name>
<feature type="compositionally biased region" description="Polar residues" evidence="1">
    <location>
        <begin position="31"/>
        <end position="40"/>
    </location>
</feature>
<evidence type="ECO:0008006" key="4">
    <source>
        <dbReference type="Google" id="ProtNLM"/>
    </source>
</evidence>
<sequence>MLANSNPIELPVPNRAKRNRDCPQVGGPGSDSWNLEQQNGGRRELPRITLNKNHRRLWWKGLFIGRFHTSTTTTVSSPLSWRRRFSRKSLCLIVLKIIILEYNMKESWEKEYCINHYVPLFFFDGQNGMVKEDFASDWKGKFLRVLCVSKNGEIVLECNRRALVSYDPKTDRFKALKINRLPQQFQAFAFQPTLFSGKETVEMKV</sequence>
<accession>A0AAV5JWF9</accession>